<keyword evidence="5 14" id="KW-0949">S-adenosyl-L-methionine</keyword>
<dbReference type="FunFam" id="3.40.50.12160:FF:000001">
    <property type="entry name" value="tRNA-2-methylthio-N(6)-dimethylallyladenosine synthase"/>
    <property type="match status" value="1"/>
</dbReference>
<dbReference type="InterPro" id="IPR020612">
    <property type="entry name" value="Methylthiotransferase_CS"/>
</dbReference>
<dbReference type="HAMAP" id="MF_01864">
    <property type="entry name" value="tRNA_metthiotr_MiaB"/>
    <property type="match status" value="1"/>
</dbReference>
<feature type="domain" description="Radical SAM core" evidence="17">
    <location>
        <begin position="143"/>
        <end position="375"/>
    </location>
</feature>
<keyword evidence="19" id="KW-0614">Plasmid</keyword>
<feature type="binding site" evidence="14">
    <location>
        <position position="83"/>
    </location>
    <ligand>
        <name>[4Fe-4S] cluster</name>
        <dbReference type="ChEBI" id="CHEBI:49883"/>
        <label>1</label>
    </ligand>
</feature>
<dbReference type="GO" id="GO:0005829">
    <property type="term" value="C:cytosol"/>
    <property type="evidence" value="ECO:0007669"/>
    <property type="project" value="TreeGrafter"/>
</dbReference>
<reference evidence="18 20" key="1">
    <citation type="submission" date="2015-11" db="EMBL/GenBank/DDBJ databases">
        <title>Identification of large and diverse effector repertoires of 38 Legionella species.</title>
        <authorList>
            <person name="Burstein D."/>
            <person name="Amaro F."/>
            <person name="Zusman T."/>
            <person name="Lifshitz Z."/>
            <person name="Cohen O."/>
            <person name="Gilbert J.A."/>
            <person name="Pupko T."/>
            <person name="Shuman H.A."/>
            <person name="Segal G."/>
        </authorList>
    </citation>
    <scope>NUCLEOTIDE SEQUENCE [LARGE SCALE GENOMIC DNA]</scope>
    <source>
        <strain evidence="18 20">1762-AUS-E</strain>
    </source>
</reference>
<evidence type="ECO:0000256" key="7">
    <source>
        <dbReference type="ARBA" id="ARBA00022723"/>
    </source>
</evidence>
<dbReference type="SFLD" id="SFLDF00273">
    <property type="entry name" value="(dimethylallyl)adenosine_tRNA"/>
    <property type="match status" value="1"/>
</dbReference>
<dbReference type="InterPro" id="IPR002792">
    <property type="entry name" value="TRAM_dom"/>
</dbReference>
<dbReference type="Gene3D" id="3.80.30.20">
    <property type="entry name" value="tm_1862 like domain"/>
    <property type="match status" value="1"/>
</dbReference>
<dbReference type="InterPro" id="IPR058240">
    <property type="entry name" value="rSAM_sf"/>
</dbReference>
<dbReference type="PROSITE" id="PS01278">
    <property type="entry name" value="MTTASE_RADICAL"/>
    <property type="match status" value="1"/>
</dbReference>
<evidence type="ECO:0000256" key="13">
    <source>
        <dbReference type="ARBA" id="ARBA00052587"/>
    </source>
</evidence>
<dbReference type="FunFam" id="3.80.30.20:FF:000001">
    <property type="entry name" value="tRNA-2-methylthio-N(6)-dimethylallyladenosine synthase 2"/>
    <property type="match status" value="1"/>
</dbReference>
<sequence length="443" mass="49660">MSKKLYIKTNGCQMNEYDSSKMAEVLLQSHGLEKTENVEEADVILLNTCSIREKAQEKVFSQLGQWRDYKKKNPHVVIGVGGCVASQEGGDIIKRAPFVDLVFGPQTLHRLPAMLNERLSSRKPVVDITFPEIEKFDHLPAPRAEGPVAFVSIMEGCSKYCSYCVVPYTRGEEISRPFDDVIAECYQLANQGVREINLLGQNVNDYRGPMHNGEIADLALLIHYVAAIEGIDRIRFTTSHPLAFSDNLINAYAEVPELANHLHLPVQSGSDRILAMMKRGYTALEFKSKIRKLRKVRPDIRLSTDIIVGFPGETDQDFQDTMNLVHEIGFDTSFSFIYSPRPGTPAANLVDETPMDVKKQRLKILQDRLLLQASRYSESMVGSEQKILITGTSKKRAQLAGRTECNRVVNFDGPTDLIGQFVTVQITEAQPNSLRGRLLSNND</sequence>
<feature type="binding site" evidence="14">
    <location>
        <position position="164"/>
    </location>
    <ligand>
        <name>[4Fe-4S] cluster</name>
        <dbReference type="ChEBI" id="CHEBI:49883"/>
        <label>2</label>
        <note>4Fe-4S-S-AdoMet</note>
    </ligand>
</feature>
<evidence type="ECO:0000256" key="5">
    <source>
        <dbReference type="ARBA" id="ARBA00022691"/>
    </source>
</evidence>
<evidence type="ECO:0000259" key="16">
    <source>
        <dbReference type="PROSITE" id="PS51449"/>
    </source>
</evidence>
<name>A0A0W0R4I1_9GAMM</name>
<keyword evidence="2 14" id="KW-0004">4Fe-4S</keyword>
<dbReference type="GO" id="GO:0035597">
    <property type="term" value="F:tRNA-2-methylthio-N(6)-dimethylallyladenosine(37) synthase activity"/>
    <property type="evidence" value="ECO:0007669"/>
    <property type="project" value="UniProtKB-EC"/>
</dbReference>
<dbReference type="OrthoDB" id="9805215at2"/>
<dbReference type="SFLD" id="SFLDS00029">
    <property type="entry name" value="Radical_SAM"/>
    <property type="match status" value="1"/>
</dbReference>
<evidence type="ECO:0000256" key="10">
    <source>
        <dbReference type="ARBA" id="ARBA00033765"/>
    </source>
</evidence>
<evidence type="ECO:0000256" key="8">
    <source>
        <dbReference type="ARBA" id="ARBA00023004"/>
    </source>
</evidence>
<dbReference type="EMBL" id="LNKA01000001">
    <property type="protein sequence ID" value="KTC65943.1"/>
    <property type="molecule type" value="Genomic_DNA"/>
</dbReference>
<keyword evidence="3 14" id="KW-0963">Cytoplasm</keyword>
<dbReference type="InterPro" id="IPR006463">
    <property type="entry name" value="MiaB_methiolase"/>
</dbReference>
<dbReference type="CDD" id="cd01335">
    <property type="entry name" value="Radical_SAM"/>
    <property type="match status" value="1"/>
</dbReference>
<dbReference type="GO" id="GO:0046872">
    <property type="term" value="F:metal ion binding"/>
    <property type="evidence" value="ECO:0007669"/>
    <property type="project" value="UniProtKB-KW"/>
</dbReference>
<feature type="domain" description="TRAM" evidence="15">
    <location>
        <begin position="378"/>
        <end position="440"/>
    </location>
</feature>
<dbReference type="Pfam" id="PF01938">
    <property type="entry name" value="TRAM"/>
    <property type="match status" value="1"/>
</dbReference>
<evidence type="ECO:0000256" key="4">
    <source>
        <dbReference type="ARBA" id="ARBA00022679"/>
    </source>
</evidence>
<proteinExistence type="inferred from homology"/>
<keyword evidence="6 14" id="KW-0819">tRNA processing</keyword>
<dbReference type="SFLD" id="SFLDG01082">
    <property type="entry name" value="B12-binding_domain_containing"/>
    <property type="match status" value="1"/>
</dbReference>
<dbReference type="InterPro" id="IPR013848">
    <property type="entry name" value="Methylthiotransferase_N"/>
</dbReference>
<dbReference type="PATRIC" id="fig|45056.6.peg.623"/>
<dbReference type="KEGG" id="ladl:NCTC12735_01197"/>
<keyword evidence="7 14" id="KW-0479">Metal-binding</keyword>
<evidence type="ECO:0000259" key="15">
    <source>
        <dbReference type="PROSITE" id="PS50926"/>
    </source>
</evidence>
<evidence type="ECO:0000313" key="21">
    <source>
        <dbReference type="Proteomes" id="UP000281170"/>
    </source>
</evidence>
<dbReference type="Proteomes" id="UP000054859">
    <property type="component" value="Unassembled WGS sequence"/>
</dbReference>
<dbReference type="PROSITE" id="PS50926">
    <property type="entry name" value="TRAM"/>
    <property type="match status" value="1"/>
</dbReference>
<comment type="function">
    <text evidence="1 14">Catalyzes the methylthiolation of N6-(dimethylallyl)adenosine (i(6)A), leading to the formation of 2-methylthio-N6-(dimethylallyl)adenosine (ms(2)i(6)A) at position 37 in tRNAs that read codons beginning with uridine.</text>
</comment>
<keyword evidence="20" id="KW-1185">Reference proteome</keyword>
<dbReference type="SUPFAM" id="SSF102114">
    <property type="entry name" value="Radical SAM enzymes"/>
    <property type="match status" value="1"/>
</dbReference>
<dbReference type="InterPro" id="IPR005839">
    <property type="entry name" value="Methylthiotransferase"/>
</dbReference>
<dbReference type="NCBIfam" id="TIGR00089">
    <property type="entry name" value="MiaB/RimO family radical SAM methylthiotransferase"/>
    <property type="match status" value="1"/>
</dbReference>
<reference evidence="19 21" key="2">
    <citation type="submission" date="2018-12" db="EMBL/GenBank/DDBJ databases">
        <authorList>
            <consortium name="Pathogen Informatics"/>
        </authorList>
    </citation>
    <scope>NUCLEOTIDE SEQUENCE [LARGE SCALE GENOMIC DNA]</scope>
    <source>
        <strain evidence="19 21">NCTC12735</strain>
        <plasmid evidence="21">18</plasmid>
    </source>
</reference>
<dbReference type="Pfam" id="PF04055">
    <property type="entry name" value="Radical_SAM"/>
    <property type="match status" value="1"/>
</dbReference>
<dbReference type="Pfam" id="PF00919">
    <property type="entry name" value="UPF0004"/>
    <property type="match status" value="1"/>
</dbReference>
<comment type="cofactor">
    <cofactor evidence="14">
        <name>[4Fe-4S] cluster</name>
        <dbReference type="ChEBI" id="CHEBI:49883"/>
    </cofactor>
    <text evidence="14">Binds 2 [4Fe-4S] clusters. One cluster is coordinated with 3 cysteines and an exchangeable S-adenosyl-L-methionine.</text>
</comment>
<evidence type="ECO:0000256" key="11">
    <source>
        <dbReference type="ARBA" id="ARBA00050926"/>
    </source>
</evidence>
<dbReference type="Gene3D" id="3.40.50.12160">
    <property type="entry name" value="Methylthiotransferase, N-terminal domain"/>
    <property type="match status" value="1"/>
</dbReference>
<dbReference type="EMBL" id="LR134427">
    <property type="protein sequence ID" value="VEH85563.1"/>
    <property type="molecule type" value="Genomic_DNA"/>
</dbReference>
<dbReference type="STRING" id="45056.Lade_0601"/>
<dbReference type="PROSITE" id="PS51449">
    <property type="entry name" value="MTTASE_N"/>
    <property type="match status" value="1"/>
</dbReference>
<keyword evidence="8 14" id="KW-0408">Iron</keyword>
<feature type="binding site" evidence="14">
    <location>
        <position position="12"/>
    </location>
    <ligand>
        <name>[4Fe-4S] cluster</name>
        <dbReference type="ChEBI" id="CHEBI:49883"/>
        <label>1</label>
    </ligand>
</feature>
<accession>A0A0W0R4I1</accession>
<gene>
    <name evidence="14 19" type="primary">miaB</name>
    <name evidence="18" type="ORF">Lade_0601</name>
    <name evidence="19" type="ORF">NCTC12735_01197</name>
</gene>
<evidence type="ECO:0000259" key="17">
    <source>
        <dbReference type="PROSITE" id="PS51918"/>
    </source>
</evidence>
<dbReference type="InterPro" id="IPR038135">
    <property type="entry name" value="Methylthiotransferase_N_sf"/>
</dbReference>
<protein>
    <recommendedName>
        <fullName evidence="10 14">tRNA-2-methylthio-N(6)-dimethylallyladenosine synthase</fullName>
        <ecNumber evidence="10 14">2.8.4.3</ecNumber>
    </recommendedName>
    <alternativeName>
        <fullName evidence="14">(Dimethylallyl)adenosine tRNA methylthiotransferase MiaB</fullName>
    </alternativeName>
    <alternativeName>
        <fullName evidence="14">tRNA-i(6)A37 methylthiotransferase</fullName>
    </alternativeName>
</protein>
<dbReference type="PROSITE" id="PS51918">
    <property type="entry name" value="RADICAL_SAM"/>
    <property type="match status" value="1"/>
</dbReference>
<dbReference type="Proteomes" id="UP000281170">
    <property type="component" value="Plasmid 18"/>
</dbReference>
<dbReference type="EC" id="2.8.4.3" evidence="10 14"/>
<dbReference type="NCBIfam" id="TIGR01574">
    <property type="entry name" value="miaB-methiolase"/>
    <property type="match status" value="1"/>
</dbReference>
<evidence type="ECO:0000313" key="18">
    <source>
        <dbReference type="EMBL" id="KTC65943.1"/>
    </source>
</evidence>
<comment type="similarity">
    <text evidence="14">Belongs to the methylthiotransferase family. MiaB subfamily.</text>
</comment>
<comment type="subcellular location">
    <subcellularLocation>
        <location evidence="14">Cytoplasm</location>
    </subcellularLocation>
</comment>
<evidence type="ECO:0000256" key="1">
    <source>
        <dbReference type="ARBA" id="ARBA00003234"/>
    </source>
</evidence>
<evidence type="ECO:0000256" key="9">
    <source>
        <dbReference type="ARBA" id="ARBA00023014"/>
    </source>
</evidence>
<comment type="catalytic activity">
    <reaction evidence="12">
        <text>2-thio-N(6)-dimethylallyladenosine(37) in tRNA + S-adenosyl-L-methionine = 2-methylsulfanyl-N(6)-dimethylallyladenosine(37) in tRNA + S-adenosyl-L-homocysteine + H(+)</text>
        <dbReference type="Rhea" id="RHEA:37063"/>
        <dbReference type="Rhea" id="RHEA-COMP:10376"/>
        <dbReference type="Rhea" id="RHEA-COMP:10377"/>
        <dbReference type="ChEBI" id="CHEBI:15378"/>
        <dbReference type="ChEBI" id="CHEBI:57856"/>
        <dbReference type="ChEBI" id="CHEBI:59789"/>
        <dbReference type="ChEBI" id="CHEBI:74416"/>
        <dbReference type="ChEBI" id="CHEBI:74417"/>
    </reaction>
    <physiologicalReaction direction="left-to-right" evidence="12">
        <dbReference type="Rhea" id="RHEA:37064"/>
    </physiologicalReaction>
</comment>
<organism evidence="18 20">
    <name type="scientific">Legionella adelaidensis</name>
    <dbReference type="NCBI Taxonomy" id="45056"/>
    <lineage>
        <taxon>Bacteria</taxon>
        <taxon>Pseudomonadati</taxon>
        <taxon>Pseudomonadota</taxon>
        <taxon>Gammaproteobacteria</taxon>
        <taxon>Legionellales</taxon>
        <taxon>Legionellaceae</taxon>
        <taxon>Legionella</taxon>
    </lineage>
</organism>
<evidence type="ECO:0000256" key="12">
    <source>
        <dbReference type="ARBA" id="ARBA00052380"/>
    </source>
</evidence>
<evidence type="ECO:0000256" key="6">
    <source>
        <dbReference type="ARBA" id="ARBA00022694"/>
    </source>
</evidence>
<dbReference type="GO" id="GO:0051539">
    <property type="term" value="F:4 iron, 4 sulfur cluster binding"/>
    <property type="evidence" value="ECO:0007669"/>
    <property type="project" value="UniProtKB-UniRule"/>
</dbReference>
<feature type="binding site" evidence="14">
    <location>
        <position position="49"/>
    </location>
    <ligand>
        <name>[4Fe-4S] cluster</name>
        <dbReference type="ChEBI" id="CHEBI:49883"/>
        <label>1</label>
    </ligand>
</feature>
<feature type="binding site" evidence="14">
    <location>
        <position position="157"/>
    </location>
    <ligand>
        <name>[4Fe-4S] cluster</name>
        <dbReference type="ChEBI" id="CHEBI:49883"/>
        <label>2</label>
        <note>4Fe-4S-S-AdoMet</note>
    </ligand>
</feature>
<dbReference type="AlphaFoldDB" id="A0A0W0R4I1"/>
<geneLocation type="plasmid" evidence="19 21">
    <name>18</name>
</geneLocation>
<dbReference type="InterPro" id="IPR023404">
    <property type="entry name" value="rSAM_horseshoe"/>
</dbReference>
<evidence type="ECO:0000313" key="20">
    <source>
        <dbReference type="Proteomes" id="UP000054859"/>
    </source>
</evidence>
<evidence type="ECO:0000256" key="14">
    <source>
        <dbReference type="HAMAP-Rule" id="MF_01864"/>
    </source>
</evidence>
<dbReference type="SMART" id="SM00729">
    <property type="entry name" value="Elp3"/>
    <property type="match status" value="1"/>
</dbReference>
<evidence type="ECO:0000313" key="19">
    <source>
        <dbReference type="EMBL" id="VEH85563.1"/>
    </source>
</evidence>
<dbReference type="SFLD" id="SFLDG01061">
    <property type="entry name" value="methylthiotransferase"/>
    <property type="match status" value="1"/>
</dbReference>
<comment type="catalytic activity">
    <reaction evidence="11">
        <text>N(6)-dimethylallyladenosine(37) in tRNA + (sulfur carrier)-SH + AH2 + S-adenosyl-L-methionine = 2-thio-N(6)-dimethylallyladenosine(37) in tRNA + (sulfur carrier)-H + 5'-deoxyadenosine + L-methionine + A + H(+)</text>
        <dbReference type="Rhea" id="RHEA:36339"/>
        <dbReference type="Rhea" id="RHEA-COMP:10375"/>
        <dbReference type="Rhea" id="RHEA-COMP:10377"/>
        <dbReference type="Rhea" id="RHEA-COMP:14737"/>
        <dbReference type="Rhea" id="RHEA-COMP:14739"/>
        <dbReference type="ChEBI" id="CHEBI:13193"/>
        <dbReference type="ChEBI" id="CHEBI:15378"/>
        <dbReference type="ChEBI" id="CHEBI:17319"/>
        <dbReference type="ChEBI" id="CHEBI:17499"/>
        <dbReference type="ChEBI" id="CHEBI:29917"/>
        <dbReference type="ChEBI" id="CHEBI:57844"/>
        <dbReference type="ChEBI" id="CHEBI:59789"/>
        <dbReference type="ChEBI" id="CHEBI:64428"/>
        <dbReference type="ChEBI" id="CHEBI:74415"/>
        <dbReference type="ChEBI" id="CHEBI:74416"/>
    </reaction>
    <physiologicalReaction direction="left-to-right" evidence="11">
        <dbReference type="Rhea" id="RHEA:36340"/>
    </physiologicalReaction>
</comment>
<dbReference type="PANTHER" id="PTHR43020:SF2">
    <property type="entry name" value="MITOCHONDRIAL TRNA METHYLTHIOTRANSFERASE CDK5RAP1"/>
    <property type="match status" value="1"/>
</dbReference>
<dbReference type="InterPro" id="IPR006638">
    <property type="entry name" value="Elp3/MiaA/NifB-like_rSAM"/>
</dbReference>
<dbReference type="InterPro" id="IPR007197">
    <property type="entry name" value="rSAM"/>
</dbReference>
<evidence type="ECO:0000256" key="3">
    <source>
        <dbReference type="ARBA" id="ARBA00022490"/>
    </source>
</evidence>
<feature type="binding site" evidence="14">
    <location>
        <position position="161"/>
    </location>
    <ligand>
        <name>[4Fe-4S] cluster</name>
        <dbReference type="ChEBI" id="CHEBI:49883"/>
        <label>2</label>
        <note>4Fe-4S-S-AdoMet</note>
    </ligand>
</feature>
<keyword evidence="9 14" id="KW-0411">Iron-sulfur</keyword>
<comment type="catalytic activity">
    <reaction evidence="13">
        <text>N(6)-dimethylallyladenosine(37) in tRNA + (sulfur carrier)-SH + AH2 + 2 S-adenosyl-L-methionine = 2-methylsulfanyl-N(6)-dimethylallyladenosine(37) in tRNA + (sulfur carrier)-H + 5'-deoxyadenosine + L-methionine + A + S-adenosyl-L-homocysteine + 2 H(+)</text>
        <dbReference type="Rhea" id="RHEA:37067"/>
        <dbReference type="Rhea" id="RHEA-COMP:10375"/>
        <dbReference type="Rhea" id="RHEA-COMP:10376"/>
        <dbReference type="Rhea" id="RHEA-COMP:14737"/>
        <dbReference type="Rhea" id="RHEA-COMP:14739"/>
        <dbReference type="ChEBI" id="CHEBI:13193"/>
        <dbReference type="ChEBI" id="CHEBI:15378"/>
        <dbReference type="ChEBI" id="CHEBI:17319"/>
        <dbReference type="ChEBI" id="CHEBI:17499"/>
        <dbReference type="ChEBI" id="CHEBI:29917"/>
        <dbReference type="ChEBI" id="CHEBI:57844"/>
        <dbReference type="ChEBI" id="CHEBI:57856"/>
        <dbReference type="ChEBI" id="CHEBI:59789"/>
        <dbReference type="ChEBI" id="CHEBI:64428"/>
        <dbReference type="ChEBI" id="CHEBI:74415"/>
        <dbReference type="ChEBI" id="CHEBI:74417"/>
        <dbReference type="EC" id="2.8.4.3"/>
    </reaction>
    <physiologicalReaction direction="left-to-right" evidence="13">
        <dbReference type="Rhea" id="RHEA:37068"/>
    </physiologicalReaction>
</comment>
<evidence type="ECO:0000256" key="2">
    <source>
        <dbReference type="ARBA" id="ARBA00022485"/>
    </source>
</evidence>
<comment type="subunit">
    <text evidence="14">Monomer.</text>
</comment>
<keyword evidence="4 14" id="KW-0808">Transferase</keyword>
<dbReference type="RefSeq" id="WP_058461664.1">
    <property type="nucleotide sequence ID" value="NZ_CAAAHS010000004.1"/>
</dbReference>
<dbReference type="PANTHER" id="PTHR43020">
    <property type="entry name" value="CDK5 REGULATORY SUBUNIT-ASSOCIATED PROTEIN 1"/>
    <property type="match status" value="1"/>
</dbReference>
<feature type="domain" description="MTTase N-terminal" evidence="16">
    <location>
        <begin position="3"/>
        <end position="120"/>
    </location>
</feature>